<evidence type="ECO:0000259" key="1">
    <source>
        <dbReference type="Pfam" id="PF01370"/>
    </source>
</evidence>
<proteinExistence type="predicted"/>
<evidence type="ECO:0000313" key="2">
    <source>
        <dbReference type="EMBL" id="GLH95996.1"/>
    </source>
</evidence>
<dbReference type="PROSITE" id="PS00061">
    <property type="entry name" value="ADH_SHORT"/>
    <property type="match status" value="1"/>
</dbReference>
<accession>A0ABQ5QMS9</accession>
<dbReference type="Gene3D" id="3.90.25.10">
    <property type="entry name" value="UDP-galactose 4-epimerase, domain 1"/>
    <property type="match status" value="1"/>
</dbReference>
<dbReference type="Proteomes" id="UP001144280">
    <property type="component" value="Unassembled WGS sequence"/>
</dbReference>
<evidence type="ECO:0000313" key="3">
    <source>
        <dbReference type="Proteomes" id="UP001144280"/>
    </source>
</evidence>
<dbReference type="Pfam" id="PF01370">
    <property type="entry name" value="Epimerase"/>
    <property type="match status" value="1"/>
</dbReference>
<dbReference type="PANTHER" id="PTHR43245:SF13">
    <property type="entry name" value="UDP-D-APIOSE_UDP-D-XYLOSE SYNTHASE 2"/>
    <property type="match status" value="1"/>
</dbReference>
<dbReference type="InterPro" id="IPR036291">
    <property type="entry name" value="NAD(P)-bd_dom_sf"/>
</dbReference>
<dbReference type="InterPro" id="IPR020904">
    <property type="entry name" value="Sc_DH/Rdtase_CS"/>
</dbReference>
<dbReference type="SUPFAM" id="SSF51735">
    <property type="entry name" value="NAD(P)-binding Rossmann-fold domains"/>
    <property type="match status" value="1"/>
</dbReference>
<dbReference type="RefSeq" id="WP_281893116.1">
    <property type="nucleotide sequence ID" value="NZ_BSDI01000005.1"/>
</dbReference>
<gene>
    <name evidence="2" type="ORF">Pa4123_12690</name>
</gene>
<dbReference type="EMBL" id="BSDI01000005">
    <property type="protein sequence ID" value="GLH95996.1"/>
    <property type="molecule type" value="Genomic_DNA"/>
</dbReference>
<dbReference type="Gene3D" id="3.40.50.720">
    <property type="entry name" value="NAD(P)-binding Rossmann-like Domain"/>
    <property type="match status" value="1"/>
</dbReference>
<comment type="caution">
    <text evidence="2">The sequence shown here is derived from an EMBL/GenBank/DDBJ whole genome shotgun (WGS) entry which is preliminary data.</text>
</comment>
<sequence length="318" mass="32633">MRVLVFGASGFLGEQVCRALTADERVTQVIAAGRRSSTAGLPRVQHDLATGTPAQLAELLVATRVDAVVNCAGRLSGTGVELASGNTIAVAALIEGVETAGEQRSHRSPPGQPPRLVTLGSAAEYGVVERARPVRETDCARPVSAYGVTKAAATRLVEVAAAEGRVDGLVLRLFNPVGPGVPVENVAGRAVRQIRDALVEGGDRIHLGPLGAYRDFVDVRDVASAVVAAVFAGAPSEVVCNVGSGIAVPTRELIRLLADAAAFAGEIVEADPPSAKSPGVDWIAADLTHTAAVLGWAPRFDLAASAQATWVHAAVTNG</sequence>
<protein>
    <recommendedName>
        <fullName evidence="1">NAD-dependent epimerase/dehydratase domain-containing protein</fullName>
    </recommendedName>
</protein>
<keyword evidence="3" id="KW-1185">Reference proteome</keyword>
<organism evidence="2 3">
    <name type="scientific">Phytohabitans aurantiacus</name>
    <dbReference type="NCBI Taxonomy" id="3016789"/>
    <lineage>
        <taxon>Bacteria</taxon>
        <taxon>Bacillati</taxon>
        <taxon>Actinomycetota</taxon>
        <taxon>Actinomycetes</taxon>
        <taxon>Micromonosporales</taxon>
        <taxon>Micromonosporaceae</taxon>
    </lineage>
</organism>
<dbReference type="InterPro" id="IPR050177">
    <property type="entry name" value="Lipid_A_modif_metabolic_enz"/>
</dbReference>
<dbReference type="PANTHER" id="PTHR43245">
    <property type="entry name" value="BIFUNCTIONAL POLYMYXIN RESISTANCE PROTEIN ARNA"/>
    <property type="match status" value="1"/>
</dbReference>
<reference evidence="2" key="1">
    <citation type="submission" date="2022-12" db="EMBL/GenBank/DDBJ databases">
        <title>New Phytohabitans aurantiacus sp. RD004123 nov., an actinomycete isolated from soil.</title>
        <authorList>
            <person name="Triningsih D.W."/>
            <person name="Harunari E."/>
            <person name="Igarashi Y."/>
        </authorList>
    </citation>
    <scope>NUCLEOTIDE SEQUENCE</scope>
    <source>
        <strain evidence="2">RD004123</strain>
    </source>
</reference>
<dbReference type="InterPro" id="IPR001509">
    <property type="entry name" value="Epimerase_deHydtase"/>
</dbReference>
<name>A0ABQ5QMS9_9ACTN</name>
<feature type="domain" description="NAD-dependent epimerase/dehydratase" evidence="1">
    <location>
        <begin position="3"/>
        <end position="242"/>
    </location>
</feature>